<name>A0A448YJQ6_BRENA</name>
<dbReference type="Pfam" id="PF13236">
    <property type="entry name" value="CLU"/>
    <property type="match status" value="1"/>
</dbReference>
<feature type="compositionally biased region" description="Low complexity" evidence="2">
    <location>
        <begin position="1299"/>
        <end position="1310"/>
    </location>
</feature>
<organism evidence="4 5">
    <name type="scientific">Brettanomyces naardenensis</name>
    <name type="common">Yeast</name>
    <dbReference type="NCBI Taxonomy" id="13370"/>
    <lineage>
        <taxon>Eukaryota</taxon>
        <taxon>Fungi</taxon>
        <taxon>Dikarya</taxon>
        <taxon>Ascomycota</taxon>
        <taxon>Saccharomycotina</taxon>
        <taxon>Pichiomycetes</taxon>
        <taxon>Pichiales</taxon>
        <taxon>Pichiaceae</taxon>
        <taxon>Brettanomyces</taxon>
    </lineage>
</organism>
<feature type="compositionally biased region" description="Acidic residues" evidence="2">
    <location>
        <begin position="135"/>
        <end position="153"/>
    </location>
</feature>
<dbReference type="CDD" id="cd15466">
    <property type="entry name" value="CLU-central"/>
    <property type="match status" value="1"/>
</dbReference>
<accession>A0A448YJQ6</accession>
<protein>
    <submittedName>
        <fullName evidence="4">DEKNAAC102080</fullName>
    </submittedName>
</protein>
<dbReference type="InterPro" id="IPR011990">
    <property type="entry name" value="TPR-like_helical_dom_sf"/>
</dbReference>
<evidence type="ECO:0000313" key="4">
    <source>
        <dbReference type="EMBL" id="VEU21175.1"/>
    </source>
</evidence>
<dbReference type="FunCoup" id="A0A448YJQ6">
    <property type="interactions" value="1044"/>
</dbReference>
<dbReference type="PANTHER" id="PTHR12601">
    <property type="entry name" value="EUKARYOTIC TRANSLATION INITIATION FACTOR 3 SUBUNIT EIF-3"/>
    <property type="match status" value="1"/>
</dbReference>
<gene>
    <name evidence="4" type="ORF">BRENAR_LOCUS1910</name>
</gene>
<dbReference type="InterPro" id="IPR023231">
    <property type="entry name" value="GSKIP_dom_sf"/>
</dbReference>
<evidence type="ECO:0000256" key="1">
    <source>
        <dbReference type="ARBA" id="ARBA00022490"/>
    </source>
</evidence>
<feature type="compositionally biased region" description="Basic residues" evidence="2">
    <location>
        <begin position="1003"/>
        <end position="1012"/>
    </location>
</feature>
<dbReference type="GO" id="GO:0003729">
    <property type="term" value="F:mRNA binding"/>
    <property type="evidence" value="ECO:0007669"/>
    <property type="project" value="TreeGrafter"/>
</dbReference>
<dbReference type="GO" id="GO:0005737">
    <property type="term" value="C:cytoplasm"/>
    <property type="evidence" value="ECO:0007669"/>
    <property type="project" value="TreeGrafter"/>
</dbReference>
<reference evidence="4 5" key="1">
    <citation type="submission" date="2018-12" db="EMBL/GenBank/DDBJ databases">
        <authorList>
            <person name="Tiukova I."/>
            <person name="Dainat J."/>
        </authorList>
    </citation>
    <scope>NUCLEOTIDE SEQUENCE [LARGE SCALE GENOMIC DNA]</scope>
</reference>
<feature type="compositionally biased region" description="Low complexity" evidence="2">
    <location>
        <begin position="513"/>
        <end position="524"/>
    </location>
</feature>
<evidence type="ECO:0000259" key="3">
    <source>
        <dbReference type="PROSITE" id="PS51823"/>
    </source>
</evidence>
<feature type="region of interest" description="Disordered" evidence="2">
    <location>
        <begin position="1003"/>
        <end position="1026"/>
    </location>
</feature>
<dbReference type="InterPro" id="IPR033646">
    <property type="entry name" value="CLU-central"/>
</dbReference>
<dbReference type="Pfam" id="PF15044">
    <property type="entry name" value="CLU_N"/>
    <property type="match status" value="1"/>
</dbReference>
<dbReference type="OrthoDB" id="1414216at2759"/>
<feature type="region of interest" description="Disordered" evidence="2">
    <location>
        <begin position="501"/>
        <end position="524"/>
    </location>
</feature>
<feature type="region of interest" description="Disordered" evidence="2">
    <location>
        <begin position="807"/>
        <end position="834"/>
    </location>
</feature>
<feature type="domain" description="Clu" evidence="3">
    <location>
        <begin position="339"/>
        <end position="606"/>
    </location>
</feature>
<dbReference type="InterPro" id="IPR028275">
    <property type="entry name" value="CLU_N"/>
</dbReference>
<keyword evidence="1" id="KW-0963">Cytoplasm</keyword>
<dbReference type="Pfam" id="PF13424">
    <property type="entry name" value="TPR_12"/>
    <property type="match status" value="2"/>
</dbReference>
<dbReference type="Gene3D" id="1.25.40.10">
    <property type="entry name" value="Tetratricopeptide repeat domain"/>
    <property type="match status" value="1"/>
</dbReference>
<dbReference type="Gene3D" id="3.30.2280.10">
    <property type="entry name" value="Hypothetical protein (hspc210)"/>
    <property type="match status" value="1"/>
</dbReference>
<sequence>MPESTEPDQPAESYIQLTVVLPEKPGRITFPVSSYENILEVSQTLNAIPSTKQYTSFSLEYDGKKLPESSTVSEFLEDNNDKLTFTLKQAPYTEKSARDHVLKVREMASLELPSFYGSLHDFSGVSAGASTYESLELDEVKEEEVKEPEEEEEEKKKTDAESDDTPASESDKSTPPIEISDQEKAYIHNRLDAIIKEKANVSEFAGEPTLKLSPALKSLYISSWTPASQSRKLKGDLFYVHLQTLEGETFHITAHVSGFFVNQCSGNRFDGRPRTLPKKISRAHSLISLINALSPKFSEQLQANDELLSKKLPETFLLPVNSLLSNPWLVKSSEREVSDLARTQETYLYGGLDGADLQKDWNEEFQELRELAKPDLQETITREQLLNKTTFNFSVSAIQGAVAVVNGEITPMNPEDDPSQFIYLRNGIFYSYPVDSTGQFAHSGGDEAARSAAGRDLAGVNCLNRLDVSDVSQLMTTIVDYYGHRVICQTPVPGIFNTKEPEAEKKAEAEEQTPSSTSTPPVTAPSIVVYGVSEGGERLDTDESVLKKFTPIGEAFHLKPHKVWNSDGSSVVDAVTSIQTKGLHGSDGRTYIVDLYRTTPLDIEFIEENYDPSKPDSYPHSEVTLRHEAVEEWWRRQVSVAVKAETDKLEKEKKEKGEEAASEEVKPTIGIDSISFSLNPDAFSLPKAPTEELAKDLLADEDRVREASKFVSEVLISELLSDLEKSDVYTPFDGEHLTSMLHKQGINLRYLGSIAEDSLERKADYLKKEAAKRIEIAKGNEVIAVKEEEKEAALRTKIEARTKAAQEAVAKGEKPPPQIEETEEEKKIREEEEKNYTNNVESTDVAAVMNALYVVTLHEMVARATKHFLRKQLTSLPLCLAPYAIVHVHNCLLLPEGVASPEAPVLDSLLAEIYGDLLIPVLSKSADEIRAAIAKEVYARFRYHLPSDWPKLLKPVPLVKRIATKVGIQWQSKSYALTKEDLEKQKAEAAAVIASADEEAKKASKKLRKNRSHSPSTPEPAPKPVSTTFSPSDIVALVPVIKDSVYESVTVDQIWETGKSQIASGKTEEGVGLLNEAVRVYEQIYGTVHPETARAYSQLAEICSSLKLHSQAVRLGRRAFQLLERTTGTDSYETVLALSRLAFYEAGNHQYVDSLKVSRRVLNHWLVAYGESHPSTVNTVSSIAILMQRLKLSDEAVKVFTRAIELSDAAHGANSQVTGLLRFQLAQSLMNVSRFEDAAEQCQKAFEIFEPAVGLNDVSTREARKWAAGITNYLAISKREKQYFEEVEAQKVKQAKQAKQAQQAKQVKQVNRASPSNGGGKKHSDKVESVPEIAGQSIDDIMSYINSGSTPRKGKKKHERKH</sequence>
<keyword evidence="5" id="KW-1185">Reference proteome</keyword>
<dbReference type="InterPro" id="IPR025697">
    <property type="entry name" value="CLU_dom"/>
</dbReference>
<dbReference type="GO" id="GO:0048312">
    <property type="term" value="P:intracellular distribution of mitochondria"/>
    <property type="evidence" value="ECO:0007669"/>
    <property type="project" value="TreeGrafter"/>
</dbReference>
<dbReference type="SUPFAM" id="SSF103107">
    <property type="entry name" value="Hypothetical protein c14orf129, hspc210"/>
    <property type="match status" value="1"/>
</dbReference>
<feature type="compositionally biased region" description="Basic residues" evidence="2">
    <location>
        <begin position="1352"/>
        <end position="1362"/>
    </location>
</feature>
<feature type="compositionally biased region" description="Basic and acidic residues" evidence="2">
    <location>
        <begin position="824"/>
        <end position="834"/>
    </location>
</feature>
<feature type="region of interest" description="Disordered" evidence="2">
    <location>
        <begin position="133"/>
        <end position="182"/>
    </location>
</feature>
<dbReference type="InterPro" id="IPR027523">
    <property type="entry name" value="CLU_prot"/>
</dbReference>
<feature type="region of interest" description="Disordered" evidence="2">
    <location>
        <begin position="1299"/>
        <end position="1362"/>
    </location>
</feature>
<proteinExistence type="predicted"/>
<dbReference type="STRING" id="13370.A0A448YJQ6"/>
<dbReference type="PROSITE" id="PS51823">
    <property type="entry name" value="CLU"/>
    <property type="match status" value="1"/>
</dbReference>
<dbReference type="Proteomes" id="UP000290900">
    <property type="component" value="Unassembled WGS sequence"/>
</dbReference>
<evidence type="ECO:0000256" key="2">
    <source>
        <dbReference type="SAM" id="MobiDB-lite"/>
    </source>
</evidence>
<dbReference type="PANTHER" id="PTHR12601:SF6">
    <property type="entry name" value="CLUSTERED MITOCHONDRIA PROTEIN HOMOLOG"/>
    <property type="match status" value="1"/>
</dbReference>
<dbReference type="SUPFAM" id="SSF48452">
    <property type="entry name" value="TPR-like"/>
    <property type="match status" value="2"/>
</dbReference>
<dbReference type="Pfam" id="PF12807">
    <property type="entry name" value="eIF3_p135"/>
    <property type="match status" value="1"/>
</dbReference>
<dbReference type="InParanoid" id="A0A448YJQ6"/>
<dbReference type="EMBL" id="CAACVR010000010">
    <property type="protein sequence ID" value="VEU21175.1"/>
    <property type="molecule type" value="Genomic_DNA"/>
</dbReference>
<evidence type="ECO:0000313" key="5">
    <source>
        <dbReference type="Proteomes" id="UP000290900"/>
    </source>
</evidence>